<dbReference type="Pfam" id="PF00134">
    <property type="entry name" value="Cyclin_N"/>
    <property type="match status" value="1"/>
</dbReference>
<dbReference type="SUPFAM" id="SSF47954">
    <property type="entry name" value="Cyclin-like"/>
    <property type="match status" value="1"/>
</dbReference>
<dbReference type="CDD" id="cd20543">
    <property type="entry name" value="CYCLIN_AtCycD-like_rpt1"/>
    <property type="match status" value="1"/>
</dbReference>
<comment type="similarity">
    <text evidence="1">Belongs to the cyclin family. Cyclin D subfamily.</text>
</comment>
<accession>A0AA87ZCX2</accession>
<dbReference type="InterPro" id="IPR013763">
    <property type="entry name" value="Cyclin-like_dom"/>
</dbReference>
<comment type="subunit">
    <text evidence="2">Interacts with the CDC2 protein kinase to form a serine/threonine kinase holoenzyme complex also known as maturation promoting factor (MPF). The cyclin subunit imparts substrate specificity to the complex.</text>
</comment>
<dbReference type="AlphaFoldDB" id="A0AA87ZCX2"/>
<proteinExistence type="inferred from homology"/>
<organism evidence="9 10">
    <name type="scientific">Ficus carica</name>
    <name type="common">Common fig</name>
    <dbReference type="NCBI Taxonomy" id="3494"/>
    <lineage>
        <taxon>Eukaryota</taxon>
        <taxon>Viridiplantae</taxon>
        <taxon>Streptophyta</taxon>
        <taxon>Embryophyta</taxon>
        <taxon>Tracheophyta</taxon>
        <taxon>Spermatophyta</taxon>
        <taxon>Magnoliopsida</taxon>
        <taxon>eudicotyledons</taxon>
        <taxon>Gunneridae</taxon>
        <taxon>Pentapetalae</taxon>
        <taxon>rosids</taxon>
        <taxon>fabids</taxon>
        <taxon>Rosales</taxon>
        <taxon>Moraceae</taxon>
        <taxon>Ficeae</taxon>
        <taxon>Ficus</taxon>
    </lineage>
</organism>
<sequence>MADTSFDCVNSNLLLCEENTDTCFDDEFGLLSSPSFFQQKKNQQQQQQQTNDNRSECLMSLPLQSEDRVRTMVEKESEHFPREDYLHRLRTEDLNLSIRREALDWIWKAHSHYSFGPICICLATNYLDRFLSVYELPRGKAWTVQLLAVACLSLAAKMDETKVPQSVDLQVGDPKFLFEAKTIQRMELLVLSTLKWKMQALTPCSFIDYFLSKIIADDRLLPSMSSICRSTQLILGTIRGLFPLTVLSVCVV</sequence>
<dbReference type="SMART" id="SM00385">
    <property type="entry name" value="CYCLIN"/>
    <property type="match status" value="1"/>
</dbReference>
<evidence type="ECO:0000256" key="6">
    <source>
        <dbReference type="ARBA" id="ARBA00032263"/>
    </source>
</evidence>
<evidence type="ECO:0000256" key="3">
    <source>
        <dbReference type="ARBA" id="ARBA00022618"/>
    </source>
</evidence>
<protein>
    <recommendedName>
        <fullName evidence="6">B-like cyclin</fullName>
    </recommendedName>
</protein>
<keyword evidence="3" id="KW-0132">Cell division</keyword>
<evidence type="ECO:0000256" key="1">
    <source>
        <dbReference type="ARBA" id="ARBA00009065"/>
    </source>
</evidence>
<dbReference type="InterPro" id="IPR036915">
    <property type="entry name" value="Cyclin-like_sf"/>
</dbReference>
<dbReference type="EMBL" id="BTGU01000004">
    <property type="protein sequence ID" value="GMN33948.1"/>
    <property type="molecule type" value="Genomic_DNA"/>
</dbReference>
<dbReference type="FunFam" id="1.10.472.10:FF:000034">
    <property type="entry name" value="D2/4-type cyclin"/>
    <property type="match status" value="1"/>
</dbReference>
<evidence type="ECO:0000313" key="9">
    <source>
        <dbReference type="EMBL" id="GMN33948.1"/>
    </source>
</evidence>
<dbReference type="Gene3D" id="1.10.472.10">
    <property type="entry name" value="Cyclin-like"/>
    <property type="match status" value="2"/>
</dbReference>
<dbReference type="PANTHER" id="PTHR10177">
    <property type="entry name" value="CYCLINS"/>
    <property type="match status" value="1"/>
</dbReference>
<evidence type="ECO:0000256" key="2">
    <source>
        <dbReference type="ARBA" id="ARBA00011177"/>
    </source>
</evidence>
<name>A0AA87ZCX2_FICCA</name>
<comment type="caution">
    <text evidence="9">The sequence shown here is derived from an EMBL/GenBank/DDBJ whole genome shotgun (WGS) entry which is preliminary data.</text>
</comment>
<keyword evidence="5" id="KW-0131">Cell cycle</keyword>
<feature type="domain" description="Cyclin-like" evidence="8">
    <location>
        <begin position="104"/>
        <end position="192"/>
    </location>
</feature>
<evidence type="ECO:0000313" key="10">
    <source>
        <dbReference type="Proteomes" id="UP001187192"/>
    </source>
</evidence>
<dbReference type="GO" id="GO:0051301">
    <property type="term" value="P:cell division"/>
    <property type="evidence" value="ECO:0007669"/>
    <property type="project" value="UniProtKB-KW"/>
</dbReference>
<evidence type="ECO:0000259" key="8">
    <source>
        <dbReference type="SMART" id="SM00385"/>
    </source>
</evidence>
<dbReference type="InterPro" id="IPR039361">
    <property type="entry name" value="Cyclin"/>
</dbReference>
<evidence type="ECO:0000256" key="4">
    <source>
        <dbReference type="ARBA" id="ARBA00023127"/>
    </source>
</evidence>
<evidence type="ECO:0000256" key="7">
    <source>
        <dbReference type="RuleBase" id="RU000383"/>
    </source>
</evidence>
<evidence type="ECO:0000256" key="5">
    <source>
        <dbReference type="ARBA" id="ARBA00023306"/>
    </source>
</evidence>
<keyword evidence="10" id="KW-1185">Reference proteome</keyword>
<gene>
    <name evidence="9" type="ORF">TIFTF001_004436</name>
</gene>
<dbReference type="InterPro" id="IPR006671">
    <property type="entry name" value="Cyclin_N"/>
</dbReference>
<reference evidence="9" key="1">
    <citation type="submission" date="2023-07" db="EMBL/GenBank/DDBJ databases">
        <title>draft genome sequence of fig (Ficus carica).</title>
        <authorList>
            <person name="Takahashi T."/>
            <person name="Nishimura K."/>
        </authorList>
    </citation>
    <scope>NUCLEOTIDE SEQUENCE</scope>
</reference>
<dbReference type="Proteomes" id="UP001187192">
    <property type="component" value="Unassembled WGS sequence"/>
</dbReference>
<keyword evidence="4 7" id="KW-0195">Cyclin</keyword>